<keyword evidence="2" id="KW-1185">Reference proteome</keyword>
<accession>A0A168HMK0</accession>
<dbReference type="STRING" id="1081108.A0A168HMK0"/>
<gene>
    <name evidence="1" type="ORF">LEL_04799</name>
</gene>
<proteinExistence type="predicted"/>
<evidence type="ECO:0000313" key="2">
    <source>
        <dbReference type="Proteomes" id="UP000076881"/>
    </source>
</evidence>
<dbReference type="Proteomes" id="UP000076881">
    <property type="component" value="Unassembled WGS sequence"/>
</dbReference>
<comment type="caution">
    <text evidence="1">The sequence shown here is derived from an EMBL/GenBank/DDBJ whole genome shotgun (WGS) entry which is preliminary data.</text>
</comment>
<name>A0A168HMK0_CORDF</name>
<reference evidence="1 2" key="1">
    <citation type="journal article" date="2016" name="Genome Biol. Evol.">
        <title>Divergent and convergent evolution of fungal pathogenicity.</title>
        <authorList>
            <person name="Shang Y."/>
            <person name="Xiao G."/>
            <person name="Zheng P."/>
            <person name="Cen K."/>
            <person name="Zhan S."/>
            <person name="Wang C."/>
        </authorList>
    </citation>
    <scope>NUCLEOTIDE SEQUENCE [LARGE SCALE GENOMIC DNA]</scope>
    <source>
        <strain evidence="1 2">RCEF 1005</strain>
    </source>
</reference>
<dbReference type="EMBL" id="AZHF01000003">
    <property type="protein sequence ID" value="OAA77976.1"/>
    <property type="molecule type" value="Genomic_DNA"/>
</dbReference>
<dbReference type="OrthoDB" id="6365676at2759"/>
<organism evidence="1 2">
    <name type="scientific">Akanthomyces lecanii RCEF 1005</name>
    <dbReference type="NCBI Taxonomy" id="1081108"/>
    <lineage>
        <taxon>Eukaryota</taxon>
        <taxon>Fungi</taxon>
        <taxon>Dikarya</taxon>
        <taxon>Ascomycota</taxon>
        <taxon>Pezizomycotina</taxon>
        <taxon>Sordariomycetes</taxon>
        <taxon>Hypocreomycetidae</taxon>
        <taxon>Hypocreales</taxon>
        <taxon>Cordycipitaceae</taxon>
        <taxon>Akanthomyces</taxon>
        <taxon>Cordyceps confragosa</taxon>
    </lineage>
</organism>
<dbReference type="AlphaFoldDB" id="A0A168HMK0"/>
<sequence>METILPCVEVAPPAANRARLLPELILQIVDCVVPPNADTILPPSHISTKTLIALSTTSRITCKQAQRLLRQRCLYLDTRRRAESFLRCLQAATKDTATAPRDDIRLAAMFLAPFDRKLLDDVPTAKLVRALFYAVGGSLRRLVVRMPFATLHPVVDHLGVREILREGFAQLERLEEFVGLHEYPNLNLAASRAPRLRTEDLWNAWPELRRLVLFGAEIDDEKLWEGLARLPRLTDVVLARPRNVGVLDMKEEYFAAGAGVQEKGEEFDAGKEMRVMLMDVSYDVQDIQTDSWEKRDPDGAMTVEVYEVPTSYYGDETEQETVAAWVSGGVWSGQIWDWRGEVVGRGLT</sequence>
<protein>
    <submittedName>
        <fullName evidence="1">Uncharacterized protein</fullName>
    </submittedName>
</protein>
<evidence type="ECO:0000313" key="1">
    <source>
        <dbReference type="EMBL" id="OAA77976.1"/>
    </source>
</evidence>